<feature type="compositionally biased region" description="Acidic residues" evidence="3">
    <location>
        <begin position="613"/>
        <end position="642"/>
    </location>
</feature>
<dbReference type="PANTHER" id="PTHR12482">
    <property type="entry name" value="LIPASE ROG1-RELATED-RELATED"/>
    <property type="match status" value="1"/>
</dbReference>
<evidence type="ECO:0000313" key="5">
    <source>
        <dbReference type="EMBL" id="KAG0670572.1"/>
    </source>
</evidence>
<dbReference type="InterPro" id="IPR016445">
    <property type="entry name" value="Rog1_fam"/>
</dbReference>
<reference evidence="5 6" key="1">
    <citation type="submission" date="2020-11" db="EMBL/GenBank/DDBJ databases">
        <title>Kefir isolates.</title>
        <authorList>
            <person name="Marcisauskas S."/>
            <person name="Kim Y."/>
            <person name="Blasche S."/>
        </authorList>
    </citation>
    <scope>NUCLEOTIDE SEQUENCE [LARGE SCALE GENOMIC DNA]</scope>
    <source>
        <strain evidence="5 6">OG2</strain>
    </source>
</reference>
<dbReference type="GO" id="GO:0016042">
    <property type="term" value="P:lipid catabolic process"/>
    <property type="evidence" value="ECO:0007669"/>
    <property type="project" value="UniProtKB-KW"/>
</dbReference>
<name>A0A9P7BD11_MAUEX</name>
<evidence type="ECO:0000313" key="6">
    <source>
        <dbReference type="Proteomes" id="UP000750334"/>
    </source>
</evidence>
<keyword evidence="2" id="KW-0442">Lipid degradation</keyword>
<comment type="caution">
    <text evidence="5">The sequence shown here is derived from an EMBL/GenBank/DDBJ whole genome shotgun (WGS) entry which is preliminary data.</text>
</comment>
<dbReference type="AlphaFoldDB" id="A0A9P7BD11"/>
<dbReference type="EMBL" id="PUHR01000021">
    <property type="protein sequence ID" value="KAG0670572.1"/>
    <property type="molecule type" value="Genomic_DNA"/>
</dbReference>
<dbReference type="InterPro" id="IPR029058">
    <property type="entry name" value="AB_hydrolase_fold"/>
</dbReference>
<dbReference type="GO" id="GO:0047372">
    <property type="term" value="F:monoacylglycerol lipase activity"/>
    <property type="evidence" value="ECO:0007669"/>
    <property type="project" value="TreeGrafter"/>
</dbReference>
<evidence type="ECO:0000256" key="3">
    <source>
        <dbReference type="SAM" id="MobiDB-lite"/>
    </source>
</evidence>
<feature type="region of interest" description="Disordered" evidence="3">
    <location>
        <begin position="601"/>
        <end position="669"/>
    </location>
</feature>
<dbReference type="PANTHER" id="PTHR12482:SF62">
    <property type="entry name" value="LIPASE ROG1-RELATED"/>
    <property type="match status" value="1"/>
</dbReference>
<dbReference type="OrthoDB" id="5368485at2759"/>
<gene>
    <name evidence="5" type="ORF">C6P45_002138</name>
</gene>
<dbReference type="InterPro" id="IPR044294">
    <property type="entry name" value="Lipase-like"/>
</dbReference>
<dbReference type="InterPro" id="IPR007751">
    <property type="entry name" value="DUF676_lipase-like"/>
</dbReference>
<sequence>MNGSSDNEVFYHQKSSVKIGEIERYVIKYIPTKKRDGKSTGSVALSIMETLNQSIFLKIKNVSNSTYSANYIMGPFDLYCDVRTQEYCDSKRVIVTAEKPQYKSQLGPQKKFIAELAMHQLQDEYVWVVDVISGMIFSTENHTSYEITISISKDSLKCKGYRDLSLNSSWFNVKKLNTADLWSIPETMTNNGKPKHLVLLTHGLHSNTSADMLYMKEEIERQQSQIPGEELIITGFTDNVCQTEKGIKYLGTRLAEYLIDLLKRHRIKKISFIGHSLGGLVQAFAIVYLSVNEPELFKELTLENFIALASPLLGLAAHNPKYVKYSLSHGVMGQTGKDLGLHRSVNNGNVPLLYLLSGNPFQTIIKQFKRRTIYANCENDGIVPLYTSSLLYLEYKQVMNSLQAFKERKHAKKKISNASLFSSVSSMMSQPTPSSEFIDAPNLSKNPILHDKIYSQDDCQNLRKRYADSFLKHYLKHKVKDKNDSYQGLIADRLQIGTTWKKVIVALPPDSHNNIIVRRRFTNAHGWPIVQHLVEAHFGNCNAKSVDTGMASDNVTEEHANEEIEKLDISWLTTVDKTSTGILSSTSRLIDRKWHKRKSVTSTTKIVDAASNDTDEEGSDEAEEETGTETESEEELQEDVESEIAPGRDSDGESISEEDTRSRSNSGSC</sequence>
<keyword evidence="2" id="KW-0443">Lipid metabolism</keyword>
<dbReference type="Proteomes" id="UP000750334">
    <property type="component" value="Unassembled WGS sequence"/>
</dbReference>
<dbReference type="PIRSF" id="PIRSF005412">
    <property type="entry name" value="UCP005412_abhydr"/>
    <property type="match status" value="1"/>
</dbReference>
<keyword evidence="6" id="KW-1185">Reference proteome</keyword>
<evidence type="ECO:0000259" key="4">
    <source>
        <dbReference type="Pfam" id="PF05057"/>
    </source>
</evidence>
<dbReference type="Gene3D" id="3.40.50.1820">
    <property type="entry name" value="alpha/beta hydrolase"/>
    <property type="match status" value="1"/>
</dbReference>
<evidence type="ECO:0000256" key="1">
    <source>
        <dbReference type="ARBA" id="ARBA00007920"/>
    </source>
</evidence>
<dbReference type="Pfam" id="PF05057">
    <property type="entry name" value="DUF676"/>
    <property type="match status" value="1"/>
</dbReference>
<proteinExistence type="inferred from homology"/>
<comment type="similarity">
    <text evidence="1">Belongs to the putative lipase ROG1 family.</text>
</comment>
<dbReference type="SUPFAM" id="SSF53474">
    <property type="entry name" value="alpha/beta-Hydrolases"/>
    <property type="match status" value="1"/>
</dbReference>
<feature type="domain" description="DUF676" evidence="4">
    <location>
        <begin position="193"/>
        <end position="387"/>
    </location>
</feature>
<organism evidence="5 6">
    <name type="scientific">Maudiozyma exigua</name>
    <name type="common">Yeast</name>
    <name type="synonym">Kazachstania exigua</name>
    <dbReference type="NCBI Taxonomy" id="34358"/>
    <lineage>
        <taxon>Eukaryota</taxon>
        <taxon>Fungi</taxon>
        <taxon>Dikarya</taxon>
        <taxon>Ascomycota</taxon>
        <taxon>Saccharomycotina</taxon>
        <taxon>Saccharomycetes</taxon>
        <taxon>Saccharomycetales</taxon>
        <taxon>Saccharomycetaceae</taxon>
        <taxon>Maudiozyma</taxon>
    </lineage>
</organism>
<evidence type="ECO:0000256" key="2">
    <source>
        <dbReference type="ARBA" id="ARBA00022963"/>
    </source>
</evidence>
<protein>
    <recommendedName>
        <fullName evidence="4">DUF676 domain-containing protein</fullName>
    </recommendedName>
</protein>
<accession>A0A9P7BD11</accession>